<accession>A0A0A9GQH4</accession>
<sequence>MIKTNTWNLHPYIQRKVNRRKTYINFLH</sequence>
<organism evidence="1">
    <name type="scientific">Arundo donax</name>
    <name type="common">Giant reed</name>
    <name type="synonym">Donax arundinaceus</name>
    <dbReference type="NCBI Taxonomy" id="35708"/>
    <lineage>
        <taxon>Eukaryota</taxon>
        <taxon>Viridiplantae</taxon>
        <taxon>Streptophyta</taxon>
        <taxon>Embryophyta</taxon>
        <taxon>Tracheophyta</taxon>
        <taxon>Spermatophyta</taxon>
        <taxon>Magnoliopsida</taxon>
        <taxon>Liliopsida</taxon>
        <taxon>Poales</taxon>
        <taxon>Poaceae</taxon>
        <taxon>PACMAD clade</taxon>
        <taxon>Arundinoideae</taxon>
        <taxon>Arundineae</taxon>
        <taxon>Arundo</taxon>
    </lineage>
</organism>
<dbReference type="AlphaFoldDB" id="A0A0A9GQH4"/>
<protein>
    <submittedName>
        <fullName evidence="1">Uncharacterized protein</fullName>
    </submittedName>
</protein>
<reference evidence="1" key="2">
    <citation type="journal article" date="2015" name="Data Brief">
        <title>Shoot transcriptome of the giant reed, Arundo donax.</title>
        <authorList>
            <person name="Barrero R.A."/>
            <person name="Guerrero F.D."/>
            <person name="Moolhuijzen P."/>
            <person name="Goolsby J.A."/>
            <person name="Tidwell J."/>
            <person name="Bellgard S.E."/>
            <person name="Bellgard M.I."/>
        </authorList>
    </citation>
    <scope>NUCLEOTIDE SEQUENCE</scope>
    <source>
        <tissue evidence="1">Shoot tissue taken approximately 20 cm above the soil surface</tissue>
    </source>
</reference>
<proteinExistence type="predicted"/>
<dbReference type="EMBL" id="GBRH01173080">
    <property type="protein sequence ID" value="JAE24816.1"/>
    <property type="molecule type" value="Transcribed_RNA"/>
</dbReference>
<evidence type="ECO:0000313" key="1">
    <source>
        <dbReference type="EMBL" id="JAE24816.1"/>
    </source>
</evidence>
<name>A0A0A9GQH4_ARUDO</name>
<reference evidence="1" key="1">
    <citation type="submission" date="2014-09" db="EMBL/GenBank/DDBJ databases">
        <authorList>
            <person name="Magalhaes I.L.F."/>
            <person name="Oliveira U."/>
            <person name="Santos F.R."/>
            <person name="Vidigal T.H.D.A."/>
            <person name="Brescovit A.D."/>
            <person name="Santos A.J."/>
        </authorList>
    </citation>
    <scope>NUCLEOTIDE SEQUENCE</scope>
    <source>
        <tissue evidence="1">Shoot tissue taken approximately 20 cm above the soil surface</tissue>
    </source>
</reference>